<comment type="catalytic activity">
    <reaction evidence="1">
        <text>chorismate = isochorismate</text>
        <dbReference type="Rhea" id="RHEA:18985"/>
        <dbReference type="ChEBI" id="CHEBI:29748"/>
        <dbReference type="ChEBI" id="CHEBI:29780"/>
        <dbReference type="EC" id="5.4.4.2"/>
    </reaction>
</comment>
<dbReference type="NCBIfam" id="TIGR00543">
    <property type="entry name" value="isochor_syn"/>
    <property type="match status" value="1"/>
</dbReference>
<evidence type="ECO:0000256" key="1">
    <source>
        <dbReference type="ARBA" id="ARBA00000799"/>
    </source>
</evidence>
<sequence length="461" mass="52065">MPDTQTHIKQRIEQAHKRARAWQRPVLASYTWEIPSFDAFHIIQNTETSHYYFSTPDRSLEMLGCADALVLTASGPERFQRLQYDWSLHRRDVDAVIYAFSGFSFDTFIRPQKNMWEAFGEASLVVPKFLYRRSGDKHTLTVSTLVSAKRSVEQYLIQLADQLAQFNALHAPDEQAPTYSQVKDGVDHFKSSFQQAKLNISEERVEKIVIAREEIYQTSEEPFPFATTLRHLSEHQTGSYVFLYQPKREIGFFGATPERLVKKQGPYIETAAIAGTIKRPDTEIEADVAKQTLLHDAKNLDEHQIVVKDIKNALTPYAATIKAPETPRILENRSVFHLHTPIQATLDTNASLLSIIESLHPTPALGGSPKRTSVRLLREIERFDRGWYGSPFGWLNTEGEGEFVVSIRSALVHHQFVALYAGCGIVQESELEAELAETEIKLSPIKQALGLDKVSAGGNQA</sequence>
<organism evidence="7 8">
    <name type="scientific">Exiguobacterium mexicanum</name>
    <dbReference type="NCBI Taxonomy" id="340146"/>
    <lineage>
        <taxon>Bacteria</taxon>
        <taxon>Bacillati</taxon>
        <taxon>Bacillota</taxon>
        <taxon>Bacilli</taxon>
        <taxon>Bacillales</taxon>
        <taxon>Bacillales Family XII. Incertae Sedis</taxon>
        <taxon>Exiguobacterium</taxon>
    </lineage>
</organism>
<dbReference type="InterPro" id="IPR015890">
    <property type="entry name" value="Chorismate_C"/>
</dbReference>
<evidence type="ECO:0000256" key="3">
    <source>
        <dbReference type="ARBA" id="ARBA00012824"/>
    </source>
</evidence>
<evidence type="ECO:0000256" key="2">
    <source>
        <dbReference type="ARBA" id="ARBA00005297"/>
    </source>
</evidence>
<dbReference type="EMBL" id="JASWER010000008">
    <property type="protein sequence ID" value="MDL5377471.1"/>
    <property type="molecule type" value="Genomic_DNA"/>
</dbReference>
<reference evidence="7 8" key="1">
    <citation type="submission" date="2023-06" db="EMBL/GenBank/DDBJ databases">
        <title>Influencing factors and mechanism of Cr(VI) reduction by facultative anaerobic Exiguobacterium sp. PY14.</title>
        <authorList>
            <person name="Zou L."/>
        </authorList>
    </citation>
    <scope>NUCLEOTIDE SEQUENCE [LARGE SCALE GENOMIC DNA]</scope>
    <source>
        <strain evidence="7 8">PY14</strain>
    </source>
</reference>
<proteinExistence type="inferred from homology"/>
<comment type="caution">
    <text evidence="7">The sequence shown here is derived from an EMBL/GenBank/DDBJ whole genome shotgun (WGS) entry which is preliminary data.</text>
</comment>
<dbReference type="Pfam" id="PF00425">
    <property type="entry name" value="Chorismate_bind"/>
    <property type="match status" value="1"/>
</dbReference>
<evidence type="ECO:0000259" key="6">
    <source>
        <dbReference type="Pfam" id="PF00425"/>
    </source>
</evidence>
<dbReference type="Gene3D" id="3.60.120.10">
    <property type="entry name" value="Anthranilate synthase"/>
    <property type="match status" value="1"/>
</dbReference>
<evidence type="ECO:0000313" key="7">
    <source>
        <dbReference type="EMBL" id="MDL5377471.1"/>
    </source>
</evidence>
<dbReference type="InterPro" id="IPR005801">
    <property type="entry name" value="ADC_synthase"/>
</dbReference>
<evidence type="ECO:0000256" key="4">
    <source>
        <dbReference type="ARBA" id="ARBA00023235"/>
    </source>
</evidence>
<dbReference type="EC" id="5.4.4.2" evidence="3"/>
<comment type="similarity">
    <text evidence="2">Belongs to the isochorismate synthase family.</text>
</comment>
<accession>A0ABT7MQN3</accession>
<evidence type="ECO:0000313" key="8">
    <source>
        <dbReference type="Proteomes" id="UP001230807"/>
    </source>
</evidence>
<gene>
    <name evidence="7" type="ORF">QR695_10685</name>
</gene>
<name>A0ABT7MQN3_9BACL</name>
<protein>
    <recommendedName>
        <fullName evidence="3">isochorismate synthase</fullName>
        <ecNumber evidence="3">5.4.4.2</ecNumber>
    </recommendedName>
    <alternativeName>
        <fullName evidence="5">Isochorismate mutase</fullName>
    </alternativeName>
</protein>
<dbReference type="InterPro" id="IPR004561">
    <property type="entry name" value="IsoChor_synthase"/>
</dbReference>
<dbReference type="SUPFAM" id="SSF56322">
    <property type="entry name" value="ADC synthase"/>
    <property type="match status" value="1"/>
</dbReference>
<dbReference type="RefSeq" id="WP_058765741.1">
    <property type="nucleotide sequence ID" value="NZ_CP183077.1"/>
</dbReference>
<dbReference type="PANTHER" id="PTHR42839">
    <property type="entry name" value="ISOCHORISMATE SYNTHASE ENTC"/>
    <property type="match status" value="1"/>
</dbReference>
<dbReference type="GO" id="GO:0008909">
    <property type="term" value="F:isochorismate synthase activity"/>
    <property type="evidence" value="ECO:0007669"/>
    <property type="project" value="UniProtKB-EC"/>
</dbReference>
<feature type="domain" description="Chorismate-utilising enzyme C-terminal" evidence="6">
    <location>
        <begin position="187"/>
        <end position="441"/>
    </location>
</feature>
<keyword evidence="4 7" id="KW-0413">Isomerase</keyword>
<evidence type="ECO:0000256" key="5">
    <source>
        <dbReference type="ARBA" id="ARBA00041564"/>
    </source>
</evidence>
<keyword evidence="8" id="KW-1185">Reference proteome</keyword>
<dbReference type="Proteomes" id="UP001230807">
    <property type="component" value="Unassembled WGS sequence"/>
</dbReference>
<dbReference type="PANTHER" id="PTHR42839:SF1">
    <property type="entry name" value="ISOCHORISMATE SYNTHASE MENF"/>
    <property type="match status" value="1"/>
</dbReference>